<protein>
    <recommendedName>
        <fullName evidence="3">Conserved oligomeric Golgi complex subunit 3</fullName>
    </recommendedName>
    <alternativeName>
        <fullName evidence="8">Component of oligomeric Golgi complex 3</fullName>
    </alternativeName>
</protein>
<feature type="domain" description="Conserved oligomeric Golgi complex subunit 3 C-terminal" evidence="10">
    <location>
        <begin position="237"/>
        <end position="586"/>
    </location>
</feature>
<evidence type="ECO:0000259" key="10">
    <source>
        <dbReference type="Pfam" id="PF20671"/>
    </source>
</evidence>
<gene>
    <name evidence="11" type="ORF">BGTH12_LOCUS2727</name>
</gene>
<dbReference type="InterPro" id="IPR007265">
    <property type="entry name" value="COG_su3"/>
</dbReference>
<comment type="caution">
    <text evidence="11">The sequence shown here is derived from an EMBL/GenBank/DDBJ whole genome shotgun (WGS) entry which is preliminary data.</text>
</comment>
<keyword evidence="4" id="KW-0813">Transport</keyword>
<name>A0A9W4GDA0_BLUGR</name>
<evidence type="ECO:0000313" key="11">
    <source>
        <dbReference type="EMBL" id="CAD6501369.1"/>
    </source>
</evidence>
<reference evidence="11" key="1">
    <citation type="submission" date="2020-10" db="EMBL/GenBank/DDBJ databases">
        <authorList>
            <person name="Muller C M."/>
        </authorList>
    </citation>
    <scope>NUCLEOTIDE SEQUENCE</scope>
    <source>
        <strain evidence="11">THUN-12</strain>
    </source>
</reference>
<evidence type="ECO:0000256" key="4">
    <source>
        <dbReference type="ARBA" id="ARBA00022448"/>
    </source>
</evidence>
<accession>A0A9W4GDA0</accession>
<comment type="subcellular location">
    <subcellularLocation>
        <location evidence="1">Golgi apparatus membrane</location>
        <topology evidence="1">Peripheral membrane protein</topology>
    </subcellularLocation>
</comment>
<keyword evidence="6" id="KW-0333">Golgi apparatus</keyword>
<sequence>MTTLVRRPKSLCECDDVAAAHSKIETRPTNFIKSLDLTHPVDHSICNSKEKYEEFLSQHLTEYKFVDLISFTDQLAYTESCLDEIIVDTASVLDLLGSLSGSFKSVESETSTFQGQCEELLSDQKRLIDLVDGIGKDLQYYSYLEPLTKRLNAPGSGRLVNSDDFLESLLNLNACIEFMSQHPDYRDSSIYQSRYISLLERALNLVQNHISYCFKEVTDEVIQELRSKDHTETAEYVLLYGKYESIKYKLGSQIEGLLKYPEFTFGTLGQEHNLPPYALRYHELWSQIVDIYLKNREPVNEVVSKNLKKFTVVEDPANDFETFARHAVQYVLDICNSEQTLMMKFFKDGPLMANYGTLNGWNKNNNYSGRLEENTLLYLKTLHSYLTTYMSGDDLQAICGLVNWLEIMYLTSTDGELDVEISKTDRAAIAQHYLGNYLWKFMDEMFLKSAIDIEHYIPSQEDLTISVITCDSTLEISGHEKENNIEISEGGLTSYAYPTVKVAAKLLMQYNDGFAERPRTSEILYEIVHQTTKSLQKAATLIKRNSNMMDAQIFLIKNLLLLENLFMTHEIPDLVRQSAEFDFSPIWSTISDLQAQRQLFNPLAYITPLVRGRLLPAVIDRVLDARKEVENILVQQITAFTKTWQSQLAVGDKEKREIIEVDLDKVLQQNFDEKTRAALWKIIGTD</sequence>
<evidence type="ECO:0000313" key="12">
    <source>
        <dbReference type="Proteomes" id="UP000683417"/>
    </source>
</evidence>
<evidence type="ECO:0000259" key="9">
    <source>
        <dbReference type="Pfam" id="PF04136"/>
    </source>
</evidence>
<evidence type="ECO:0000256" key="5">
    <source>
        <dbReference type="ARBA" id="ARBA00022927"/>
    </source>
</evidence>
<evidence type="ECO:0000256" key="6">
    <source>
        <dbReference type="ARBA" id="ARBA00023034"/>
    </source>
</evidence>
<dbReference type="EMBL" id="CAJHIT010000005">
    <property type="protein sequence ID" value="CAD6501369.1"/>
    <property type="molecule type" value="Genomic_DNA"/>
</dbReference>
<evidence type="ECO:0000256" key="3">
    <source>
        <dbReference type="ARBA" id="ARBA00020976"/>
    </source>
</evidence>
<dbReference type="GO" id="GO:0017119">
    <property type="term" value="C:Golgi transport complex"/>
    <property type="evidence" value="ECO:0007669"/>
    <property type="project" value="TreeGrafter"/>
</dbReference>
<dbReference type="Pfam" id="PF04136">
    <property type="entry name" value="COG3_N"/>
    <property type="match status" value="1"/>
</dbReference>
<proteinExistence type="inferred from homology"/>
<comment type="similarity">
    <text evidence="2">Belongs to the COG3 family.</text>
</comment>
<dbReference type="GO" id="GO:0005801">
    <property type="term" value="C:cis-Golgi network"/>
    <property type="evidence" value="ECO:0007669"/>
    <property type="project" value="InterPro"/>
</dbReference>
<dbReference type="AlphaFoldDB" id="A0A9W4GDA0"/>
<organism evidence="11 12">
    <name type="scientific">Blumeria graminis f. sp. triticale</name>
    <dbReference type="NCBI Taxonomy" id="1689686"/>
    <lineage>
        <taxon>Eukaryota</taxon>
        <taxon>Fungi</taxon>
        <taxon>Dikarya</taxon>
        <taxon>Ascomycota</taxon>
        <taxon>Pezizomycotina</taxon>
        <taxon>Leotiomycetes</taxon>
        <taxon>Erysiphales</taxon>
        <taxon>Erysiphaceae</taxon>
        <taxon>Blumeria</taxon>
    </lineage>
</organism>
<dbReference type="GO" id="GO:0000139">
    <property type="term" value="C:Golgi membrane"/>
    <property type="evidence" value="ECO:0007669"/>
    <property type="project" value="UniProtKB-SubCell"/>
</dbReference>
<evidence type="ECO:0000256" key="2">
    <source>
        <dbReference type="ARBA" id="ARBA00009936"/>
    </source>
</evidence>
<dbReference type="InterPro" id="IPR048320">
    <property type="entry name" value="COG3_N"/>
</dbReference>
<keyword evidence="5" id="KW-0653">Protein transport</keyword>
<dbReference type="Proteomes" id="UP000683417">
    <property type="component" value="Unassembled WGS sequence"/>
</dbReference>
<dbReference type="GO" id="GO:0006886">
    <property type="term" value="P:intracellular protein transport"/>
    <property type="evidence" value="ECO:0007669"/>
    <property type="project" value="InterPro"/>
</dbReference>
<dbReference type="InterPro" id="IPR048685">
    <property type="entry name" value="COG3_C"/>
</dbReference>
<dbReference type="Pfam" id="PF20671">
    <property type="entry name" value="COG3_C"/>
    <property type="match status" value="1"/>
</dbReference>
<keyword evidence="7" id="KW-0472">Membrane</keyword>
<evidence type="ECO:0000256" key="1">
    <source>
        <dbReference type="ARBA" id="ARBA00004395"/>
    </source>
</evidence>
<dbReference type="GO" id="GO:0006891">
    <property type="term" value="P:intra-Golgi vesicle-mediated transport"/>
    <property type="evidence" value="ECO:0007669"/>
    <property type="project" value="TreeGrafter"/>
</dbReference>
<dbReference type="PANTHER" id="PTHR13302:SF8">
    <property type="entry name" value="CONSERVED OLIGOMERIC GOLGI COMPLEX SUBUNIT 3"/>
    <property type="match status" value="1"/>
</dbReference>
<dbReference type="PANTHER" id="PTHR13302">
    <property type="entry name" value="CONSERVED OLIGOMERIC GOLGI COMPLEX COMPONENT 3"/>
    <property type="match status" value="1"/>
</dbReference>
<feature type="domain" description="Conserved oligomeric Golgi complex subunit 3 N-terminal" evidence="9">
    <location>
        <begin position="71"/>
        <end position="215"/>
    </location>
</feature>
<evidence type="ECO:0000256" key="8">
    <source>
        <dbReference type="ARBA" id="ARBA00031339"/>
    </source>
</evidence>
<evidence type="ECO:0000256" key="7">
    <source>
        <dbReference type="ARBA" id="ARBA00023136"/>
    </source>
</evidence>
<dbReference type="GO" id="GO:0007030">
    <property type="term" value="P:Golgi organization"/>
    <property type="evidence" value="ECO:0007669"/>
    <property type="project" value="TreeGrafter"/>
</dbReference>
<dbReference type="GO" id="GO:0006914">
    <property type="term" value="P:autophagy"/>
    <property type="evidence" value="ECO:0007669"/>
    <property type="project" value="TreeGrafter"/>
</dbReference>